<proteinExistence type="predicted"/>
<reference evidence="1 2" key="1">
    <citation type="submission" date="2024-06" db="EMBL/GenBank/DDBJ databases">
        <title>A chromosome level genome sequence of Diviner's sage (Salvia divinorum).</title>
        <authorList>
            <person name="Ford S.A."/>
            <person name="Ro D.-K."/>
            <person name="Ness R.W."/>
            <person name="Phillips M.A."/>
        </authorList>
    </citation>
    <scope>NUCLEOTIDE SEQUENCE [LARGE SCALE GENOMIC DNA]</scope>
    <source>
        <strain evidence="1">SAF-2024a</strain>
        <tissue evidence="1">Leaf</tissue>
    </source>
</reference>
<gene>
    <name evidence="1" type="ORF">AAHA92_33967</name>
</gene>
<organism evidence="1 2">
    <name type="scientific">Salvia divinorum</name>
    <name type="common">Maria pastora</name>
    <name type="synonym">Diviner's sage</name>
    <dbReference type="NCBI Taxonomy" id="28513"/>
    <lineage>
        <taxon>Eukaryota</taxon>
        <taxon>Viridiplantae</taxon>
        <taxon>Streptophyta</taxon>
        <taxon>Embryophyta</taxon>
        <taxon>Tracheophyta</taxon>
        <taxon>Spermatophyta</taxon>
        <taxon>Magnoliopsida</taxon>
        <taxon>eudicotyledons</taxon>
        <taxon>Gunneridae</taxon>
        <taxon>Pentapetalae</taxon>
        <taxon>asterids</taxon>
        <taxon>lamiids</taxon>
        <taxon>Lamiales</taxon>
        <taxon>Lamiaceae</taxon>
        <taxon>Nepetoideae</taxon>
        <taxon>Mentheae</taxon>
        <taxon>Salviinae</taxon>
        <taxon>Salvia</taxon>
        <taxon>Salvia subgen. Calosphace</taxon>
    </lineage>
</organism>
<dbReference type="EMBL" id="JBEAFC010000015">
    <property type="protein sequence ID" value="KAL1531269.1"/>
    <property type="molecule type" value="Genomic_DNA"/>
</dbReference>
<evidence type="ECO:0000313" key="2">
    <source>
        <dbReference type="Proteomes" id="UP001567538"/>
    </source>
</evidence>
<name>A0ABD1FHE8_SALDI</name>
<sequence>MDDEIRGFQEAGDGGFEWMSLDSLPNLSLNLADICKLDLSNNNLQTCTPISSSLSQYYPYKMEKDT</sequence>
<protein>
    <submittedName>
        <fullName evidence="1">Uncharacterized protein</fullName>
    </submittedName>
</protein>
<keyword evidence="2" id="KW-1185">Reference proteome</keyword>
<accession>A0ABD1FHE8</accession>
<evidence type="ECO:0000313" key="1">
    <source>
        <dbReference type="EMBL" id="KAL1531269.1"/>
    </source>
</evidence>
<dbReference type="AlphaFoldDB" id="A0ABD1FHE8"/>
<dbReference type="Proteomes" id="UP001567538">
    <property type="component" value="Unassembled WGS sequence"/>
</dbReference>
<comment type="caution">
    <text evidence="1">The sequence shown here is derived from an EMBL/GenBank/DDBJ whole genome shotgun (WGS) entry which is preliminary data.</text>
</comment>